<reference evidence="6" key="2">
    <citation type="submission" date="2021-09" db="EMBL/GenBank/DDBJ databases">
        <authorList>
            <person name="Jia N."/>
            <person name="Wang J."/>
            <person name="Shi W."/>
            <person name="Du L."/>
            <person name="Sun Y."/>
            <person name="Zhan W."/>
            <person name="Jiang J."/>
            <person name="Wang Q."/>
            <person name="Zhang B."/>
            <person name="Ji P."/>
            <person name="Sakyi L.B."/>
            <person name="Cui X."/>
            <person name="Yuan T."/>
            <person name="Jiang B."/>
            <person name="Yang W."/>
            <person name="Lam T.T.-Y."/>
            <person name="Chang Q."/>
            <person name="Ding S."/>
            <person name="Wang X."/>
            <person name="Zhu J."/>
            <person name="Ruan X."/>
            <person name="Zhao L."/>
            <person name="Wei J."/>
            <person name="Que T."/>
            <person name="Du C."/>
            <person name="Cheng J."/>
            <person name="Dai P."/>
            <person name="Han X."/>
            <person name="Huang E."/>
            <person name="Gao Y."/>
            <person name="Liu J."/>
            <person name="Shao H."/>
            <person name="Ye R."/>
            <person name="Li L."/>
            <person name="Wei W."/>
            <person name="Wang X."/>
            <person name="Wang C."/>
            <person name="Huo Q."/>
            <person name="Li W."/>
            <person name="Guo W."/>
            <person name="Chen H."/>
            <person name="Chen S."/>
            <person name="Zhou L."/>
            <person name="Zhou L."/>
            <person name="Ni X."/>
            <person name="Tian J."/>
            <person name="Zhou Y."/>
            <person name="Sheng Y."/>
            <person name="Liu T."/>
            <person name="Pan Y."/>
            <person name="Xia L."/>
            <person name="Li J."/>
            <person name="Zhao F."/>
            <person name="Cao W."/>
        </authorList>
    </citation>
    <scope>NUCLEOTIDE SEQUENCE</scope>
    <source>
        <strain evidence="6">Rsan-2018</strain>
        <tissue evidence="6">Larvae</tissue>
    </source>
</reference>
<feature type="transmembrane region" description="Helical" evidence="4">
    <location>
        <begin position="395"/>
        <end position="420"/>
    </location>
</feature>
<accession>A0A9D4TDJ4</accession>
<keyword evidence="4" id="KW-1133">Transmembrane helix</keyword>
<comment type="similarity">
    <text evidence="1">Belongs to the 1-acyl-sn-glycerol-3-phosphate acyltransferase family.</text>
</comment>
<dbReference type="VEuPathDB" id="VectorBase:RSAN_057060"/>
<dbReference type="GO" id="GO:0036149">
    <property type="term" value="P:phosphatidylinositol acyl-chain remodeling"/>
    <property type="evidence" value="ECO:0007669"/>
    <property type="project" value="TreeGrafter"/>
</dbReference>
<feature type="domain" description="Phospholipid/glycerol acyltransferase" evidence="5">
    <location>
        <begin position="141"/>
        <end position="265"/>
    </location>
</feature>
<keyword evidence="4" id="KW-0472">Membrane</keyword>
<keyword evidence="2" id="KW-0808">Transferase</keyword>
<dbReference type="InterPro" id="IPR032098">
    <property type="entry name" value="Acyltransf_C"/>
</dbReference>
<evidence type="ECO:0000256" key="1">
    <source>
        <dbReference type="ARBA" id="ARBA00008655"/>
    </source>
</evidence>
<dbReference type="InterPro" id="IPR002123">
    <property type="entry name" value="Plipid/glycerol_acylTrfase"/>
</dbReference>
<dbReference type="AlphaFoldDB" id="A0A9D4TDJ4"/>
<comment type="caution">
    <text evidence="6">The sequence shown here is derived from an EMBL/GenBank/DDBJ whole genome shotgun (WGS) entry which is preliminary data.</text>
</comment>
<dbReference type="CDD" id="cd07990">
    <property type="entry name" value="LPLAT_LCLAT1-like"/>
    <property type="match status" value="1"/>
</dbReference>
<dbReference type="GO" id="GO:0005783">
    <property type="term" value="C:endoplasmic reticulum"/>
    <property type="evidence" value="ECO:0007669"/>
    <property type="project" value="TreeGrafter"/>
</dbReference>
<dbReference type="PANTHER" id="PTHR10983:SF2">
    <property type="entry name" value="ACYL-COA:LYSOPHOSPHATIDYLGLYCEROL ACYLTRANSFERASE 1"/>
    <property type="match status" value="1"/>
</dbReference>
<reference evidence="6" key="1">
    <citation type="journal article" date="2020" name="Cell">
        <title>Large-Scale Comparative Analyses of Tick Genomes Elucidate Their Genetic Diversity and Vector Capacities.</title>
        <authorList>
            <consortium name="Tick Genome and Microbiome Consortium (TIGMIC)"/>
            <person name="Jia N."/>
            <person name="Wang J."/>
            <person name="Shi W."/>
            <person name="Du L."/>
            <person name="Sun Y."/>
            <person name="Zhan W."/>
            <person name="Jiang J.F."/>
            <person name="Wang Q."/>
            <person name="Zhang B."/>
            <person name="Ji P."/>
            <person name="Bell-Sakyi L."/>
            <person name="Cui X.M."/>
            <person name="Yuan T.T."/>
            <person name="Jiang B.G."/>
            <person name="Yang W.F."/>
            <person name="Lam T.T."/>
            <person name="Chang Q.C."/>
            <person name="Ding S.J."/>
            <person name="Wang X.J."/>
            <person name="Zhu J.G."/>
            <person name="Ruan X.D."/>
            <person name="Zhao L."/>
            <person name="Wei J.T."/>
            <person name="Ye R.Z."/>
            <person name="Que T.C."/>
            <person name="Du C.H."/>
            <person name="Zhou Y.H."/>
            <person name="Cheng J.X."/>
            <person name="Dai P.F."/>
            <person name="Guo W.B."/>
            <person name="Han X.H."/>
            <person name="Huang E.J."/>
            <person name="Li L.F."/>
            <person name="Wei W."/>
            <person name="Gao Y.C."/>
            <person name="Liu J.Z."/>
            <person name="Shao H.Z."/>
            <person name="Wang X."/>
            <person name="Wang C.C."/>
            <person name="Yang T.C."/>
            <person name="Huo Q.B."/>
            <person name="Li W."/>
            <person name="Chen H.Y."/>
            <person name="Chen S.E."/>
            <person name="Zhou L.G."/>
            <person name="Ni X.B."/>
            <person name="Tian J.H."/>
            <person name="Sheng Y."/>
            <person name="Liu T."/>
            <person name="Pan Y.S."/>
            <person name="Xia L.Y."/>
            <person name="Li J."/>
            <person name="Zhao F."/>
            <person name="Cao W.C."/>
        </authorList>
    </citation>
    <scope>NUCLEOTIDE SEQUENCE</scope>
    <source>
        <strain evidence="6">Rsan-2018</strain>
    </source>
</reference>
<dbReference type="Pfam" id="PF01553">
    <property type="entry name" value="Acyltransferase"/>
    <property type="match status" value="1"/>
</dbReference>
<dbReference type="EMBL" id="JABSTV010000484">
    <property type="protein sequence ID" value="KAH7986321.1"/>
    <property type="molecule type" value="Genomic_DNA"/>
</dbReference>
<organism evidence="6 7">
    <name type="scientific">Rhipicephalus sanguineus</name>
    <name type="common">Brown dog tick</name>
    <name type="synonym">Ixodes sanguineus</name>
    <dbReference type="NCBI Taxonomy" id="34632"/>
    <lineage>
        <taxon>Eukaryota</taxon>
        <taxon>Metazoa</taxon>
        <taxon>Ecdysozoa</taxon>
        <taxon>Arthropoda</taxon>
        <taxon>Chelicerata</taxon>
        <taxon>Arachnida</taxon>
        <taxon>Acari</taxon>
        <taxon>Parasitiformes</taxon>
        <taxon>Ixodida</taxon>
        <taxon>Ixodoidea</taxon>
        <taxon>Ixodidae</taxon>
        <taxon>Rhipicephalinae</taxon>
        <taxon>Rhipicephalus</taxon>
        <taxon>Rhipicephalus</taxon>
    </lineage>
</organism>
<dbReference type="Pfam" id="PF16076">
    <property type="entry name" value="Acyltransf_C"/>
    <property type="match status" value="1"/>
</dbReference>
<proteinExistence type="inferred from homology"/>
<dbReference type="Proteomes" id="UP000821837">
    <property type="component" value="Unassembled WGS sequence"/>
</dbReference>
<evidence type="ECO:0000313" key="7">
    <source>
        <dbReference type="Proteomes" id="UP000821837"/>
    </source>
</evidence>
<feature type="transmembrane region" description="Helical" evidence="4">
    <location>
        <begin position="63"/>
        <end position="87"/>
    </location>
</feature>
<evidence type="ECO:0000256" key="2">
    <source>
        <dbReference type="ARBA" id="ARBA00022679"/>
    </source>
</evidence>
<protein>
    <recommendedName>
        <fullName evidence="5">Phospholipid/glycerol acyltransferase domain-containing protein</fullName>
    </recommendedName>
</protein>
<evidence type="ECO:0000313" key="6">
    <source>
        <dbReference type="EMBL" id="KAH7986321.1"/>
    </source>
</evidence>
<gene>
    <name evidence="6" type="ORF">HPB52_025064</name>
</gene>
<dbReference type="PANTHER" id="PTHR10983">
    <property type="entry name" value="1-ACYLGLYCEROL-3-PHOSPHATE ACYLTRANSFERASE-RELATED"/>
    <property type="match status" value="1"/>
</dbReference>
<name>A0A9D4TDJ4_RHISA</name>
<evidence type="ECO:0000259" key="5">
    <source>
        <dbReference type="SMART" id="SM00563"/>
    </source>
</evidence>
<evidence type="ECO:0000256" key="4">
    <source>
        <dbReference type="SAM" id="Phobius"/>
    </source>
</evidence>
<dbReference type="SMART" id="SM00563">
    <property type="entry name" value="PlsC"/>
    <property type="match status" value="1"/>
</dbReference>
<evidence type="ECO:0000256" key="3">
    <source>
        <dbReference type="ARBA" id="ARBA00023315"/>
    </source>
</evidence>
<keyword evidence="7" id="KW-1185">Reference proteome</keyword>
<sequence length="426" mass="49756">MERLAACVGWSDVVLYLIGAVRVNISESGRVGGRELFPVMDNCGSLLHPQEMELRRLLHQVRCWLRVMFVLANNLYCIPTYLAWMWVAFYPLRVLLPPLYWAIERQLFRLLLLMVSFWSWSAEYYVDEVGEDVSECYSDRTLVLVNHQSTADVPLLMASFQGKRSVTEHLMWIMDRLFKYTNFGAVSMTHGDFFITQGKDTRNTQLQRLRDHIAEVYLRRGLKWIVLFPEGGFLHKRRATSQRYARANGYPILEHVTLPRVGAMKTVLETLSSENLEKTNKGEEPIKWVVDITIGYPDMGKPLDLFVISGGFRKQCVVHMHYRRFPISEVPVHDSEALTKWLYDRWAEKEDLLDIFYRTGRFPGRLHRGKGEEEDIGKDHPAPLREAPLRVDFNIVWIVLVHAFFIMSTLFHVALFRWLASLVPFW</sequence>
<dbReference type="GO" id="GO:0016746">
    <property type="term" value="F:acyltransferase activity"/>
    <property type="evidence" value="ECO:0007669"/>
    <property type="project" value="UniProtKB-KW"/>
</dbReference>
<keyword evidence="4" id="KW-0812">Transmembrane</keyword>
<keyword evidence="3" id="KW-0012">Acyltransferase</keyword>
<dbReference type="SUPFAM" id="SSF69593">
    <property type="entry name" value="Glycerol-3-phosphate (1)-acyltransferase"/>
    <property type="match status" value="1"/>
</dbReference>